<reference evidence="1" key="1">
    <citation type="submission" date="2025-05" db="UniProtKB">
        <authorList>
            <consortium name="Ensembl"/>
        </authorList>
    </citation>
    <scope>IDENTIFICATION</scope>
</reference>
<dbReference type="Proteomes" id="UP000694720">
    <property type="component" value="Unplaced"/>
</dbReference>
<evidence type="ECO:0000313" key="2">
    <source>
        <dbReference type="Proteomes" id="UP000694724"/>
    </source>
</evidence>
<dbReference type="Ensembl" id="ENSSSCT00035012422.1">
    <property type="protein sequence ID" value="ENSSSCP00035004203.1"/>
    <property type="gene ID" value="ENSSSCG00035009932.1"/>
</dbReference>
<name>A0A8D1RF30_PIG</name>
<dbReference type="Ensembl" id="ENSSSCT00055040755.1">
    <property type="protein sequence ID" value="ENSSSCP00055032419.1"/>
    <property type="gene ID" value="ENSSSCG00055020819.1"/>
</dbReference>
<dbReference type="Proteomes" id="UP000694728">
    <property type="component" value="Unplaced"/>
</dbReference>
<organism evidence="1 2">
    <name type="scientific">Sus scrofa</name>
    <name type="common">Pig</name>
    <dbReference type="NCBI Taxonomy" id="9823"/>
    <lineage>
        <taxon>Eukaryota</taxon>
        <taxon>Metazoa</taxon>
        <taxon>Chordata</taxon>
        <taxon>Craniata</taxon>
        <taxon>Vertebrata</taxon>
        <taxon>Euteleostomi</taxon>
        <taxon>Mammalia</taxon>
        <taxon>Eutheria</taxon>
        <taxon>Laurasiatheria</taxon>
        <taxon>Artiodactyla</taxon>
        <taxon>Suina</taxon>
        <taxon>Suidae</taxon>
        <taxon>Sus</taxon>
    </lineage>
</organism>
<dbReference type="Proteomes" id="UP000694724">
    <property type="component" value="Unplaced"/>
</dbReference>
<protein>
    <submittedName>
        <fullName evidence="1">Uncharacterized protein</fullName>
    </submittedName>
</protein>
<proteinExistence type="predicted"/>
<sequence>MKLEHFLTSYTKINSKWIKDLNIRPDTVKLPEENLGRTLYGINHSNVLFDPHPRIMTIKTQTNTWDLIKLKSFCIAKETTIKMKTTTEWEKIFANDASDKHWIFRFCISKIYKQHIQLNNNKKKTKNPSEKWAEDLNRHFSKGDIQMANRHMKRCSTSLIVREMQVETTMRYHLTPVRMDIVNRSINNKPARIS</sequence>
<dbReference type="AlphaFoldDB" id="A0A8D1RF30"/>
<evidence type="ECO:0000313" key="1">
    <source>
        <dbReference type="Ensembl" id="ENSSSCP00055032419.1"/>
    </source>
</evidence>
<dbReference type="Ensembl" id="ENSSSCT00045052808.1">
    <property type="protein sequence ID" value="ENSSSCP00045036726.1"/>
    <property type="gene ID" value="ENSSSCG00045031015.1"/>
</dbReference>
<accession>A0A8D1RF30</accession>